<comment type="catalytic activity">
    <reaction evidence="9">
        <text>D-xylulose + ATP = D-xylulose 5-phosphate + ADP + H(+)</text>
        <dbReference type="Rhea" id="RHEA:10964"/>
        <dbReference type="ChEBI" id="CHEBI:15378"/>
        <dbReference type="ChEBI" id="CHEBI:17140"/>
        <dbReference type="ChEBI" id="CHEBI:30616"/>
        <dbReference type="ChEBI" id="CHEBI:57737"/>
        <dbReference type="ChEBI" id="CHEBI:456216"/>
        <dbReference type="EC" id="2.7.1.17"/>
    </reaction>
</comment>
<sequence length="485" mass="53579">MKYLLGIDVGTTGTKVVLVTEAGKVTASAFEDYPLSTPQVDWVEQDPEDWWKATMKGIAKVTGDASVKTREIAGIGLSGQYHGAVLLDKAHHVLRPCILWCDQRTTEQVEYISKRISKEELLRITGNPASYYFTVCKILWVKENEPQVYEKLSHFLLPKDYVRLKLTGNLVTDVTDASGTLLLDVPERRWSSQIVDKLDLDKDILPDCRESIEISGAITKKASELTGLNYGTPVVAGAGDQSAQAIGTGVIKEGVLACTMGTSGVVFAPTSLIRHDDRGRLDSFCFAIPDTWHTMGVMQSAGGSLRWFRDTLCDAEIKEAENKRQDVYQLIVEQAERVPAGSENLIFLPYLSGERHPHSDAKARGIFFGLDMRHHKAHMIRSILEGVVFGLRDSIEVMKELHIPISEIRATGGGARAKLWKQILADVTNSKVITVNSLEGAAYGAAILASVGSGLYNSVNEVCNRLIRVIEETYPIKDNVKRYED</sequence>
<dbReference type="EC" id="2.7.1.17" evidence="9"/>
<dbReference type="AlphaFoldDB" id="A0A523UZS5"/>
<protein>
    <recommendedName>
        <fullName evidence="9">Xylulose kinase</fullName>
        <shortName evidence="9">Xylulokinase</shortName>
        <ecNumber evidence="9">2.7.1.17</ecNumber>
    </recommendedName>
</protein>
<dbReference type="Pfam" id="PF02782">
    <property type="entry name" value="FGGY_C"/>
    <property type="match status" value="1"/>
</dbReference>
<dbReference type="PIRSF" id="PIRSF000538">
    <property type="entry name" value="GlpK"/>
    <property type="match status" value="1"/>
</dbReference>
<dbReference type="Gene3D" id="3.30.420.40">
    <property type="match status" value="2"/>
</dbReference>
<evidence type="ECO:0000256" key="4">
    <source>
        <dbReference type="ARBA" id="ARBA00022741"/>
    </source>
</evidence>
<keyword evidence="4 9" id="KW-0547">Nucleotide-binding</keyword>
<name>A0A523UZS5_UNCAE</name>
<dbReference type="InterPro" id="IPR018484">
    <property type="entry name" value="FGGY_N"/>
</dbReference>
<reference evidence="12 13" key="1">
    <citation type="submission" date="2019-03" db="EMBL/GenBank/DDBJ databases">
        <title>Metabolic potential of uncultured bacteria and archaea associated with petroleum seepage in deep-sea sediments.</title>
        <authorList>
            <person name="Dong X."/>
            <person name="Hubert C."/>
        </authorList>
    </citation>
    <scope>NUCLEOTIDE SEQUENCE [LARGE SCALE GENOMIC DNA]</scope>
    <source>
        <strain evidence="12">E29_bin78</strain>
    </source>
</reference>
<dbReference type="NCBIfam" id="TIGR01312">
    <property type="entry name" value="XylB"/>
    <property type="match status" value="1"/>
</dbReference>
<evidence type="ECO:0000256" key="9">
    <source>
        <dbReference type="RuleBase" id="RU364073"/>
    </source>
</evidence>
<dbReference type="Pfam" id="PF00370">
    <property type="entry name" value="FGGY_N"/>
    <property type="match status" value="1"/>
</dbReference>
<dbReference type="PANTHER" id="PTHR43095:SF5">
    <property type="entry name" value="XYLULOSE KINASE"/>
    <property type="match status" value="1"/>
</dbReference>
<evidence type="ECO:0000313" key="12">
    <source>
        <dbReference type="EMBL" id="TET47881.1"/>
    </source>
</evidence>
<evidence type="ECO:0000256" key="1">
    <source>
        <dbReference type="ARBA" id="ARBA00009156"/>
    </source>
</evidence>
<feature type="non-terminal residue" evidence="12">
    <location>
        <position position="485"/>
    </location>
</feature>
<comment type="caution">
    <text evidence="12">The sequence shown here is derived from an EMBL/GenBank/DDBJ whole genome shotgun (WGS) entry which is preliminary data.</text>
</comment>
<dbReference type="CDD" id="cd07808">
    <property type="entry name" value="ASKHA_NBD_FGGY_EcXK-like"/>
    <property type="match status" value="1"/>
</dbReference>
<dbReference type="InterPro" id="IPR000577">
    <property type="entry name" value="Carb_kinase_FGGY"/>
</dbReference>
<evidence type="ECO:0000259" key="10">
    <source>
        <dbReference type="Pfam" id="PF00370"/>
    </source>
</evidence>
<dbReference type="EMBL" id="SOJK01000070">
    <property type="protein sequence ID" value="TET47881.1"/>
    <property type="molecule type" value="Genomic_DNA"/>
</dbReference>
<keyword evidence="6 9" id="KW-0067">ATP-binding</keyword>
<dbReference type="GO" id="GO:0042732">
    <property type="term" value="P:D-xylose metabolic process"/>
    <property type="evidence" value="ECO:0007669"/>
    <property type="project" value="UniProtKB-KW"/>
</dbReference>
<dbReference type="InterPro" id="IPR006000">
    <property type="entry name" value="Xylulokinase"/>
</dbReference>
<feature type="domain" description="Carbohydrate kinase FGGY N-terminal" evidence="10">
    <location>
        <begin position="3"/>
        <end position="247"/>
    </location>
</feature>
<dbReference type="InterPro" id="IPR018483">
    <property type="entry name" value="Carb_kinase_FGGY_CS"/>
</dbReference>
<accession>A0A523UZS5</accession>
<keyword evidence="7 9" id="KW-0119">Carbohydrate metabolism</keyword>
<dbReference type="InterPro" id="IPR050406">
    <property type="entry name" value="FGGY_Carb_Kinase"/>
</dbReference>
<dbReference type="PROSITE" id="PS00445">
    <property type="entry name" value="FGGY_KINASES_2"/>
    <property type="match status" value="1"/>
</dbReference>
<evidence type="ECO:0000256" key="2">
    <source>
        <dbReference type="ARBA" id="ARBA00022629"/>
    </source>
</evidence>
<keyword evidence="2 9" id="KW-0859">Xylose metabolism</keyword>
<dbReference type="GO" id="GO:0005997">
    <property type="term" value="P:xylulose metabolic process"/>
    <property type="evidence" value="ECO:0007669"/>
    <property type="project" value="InterPro"/>
</dbReference>
<evidence type="ECO:0000256" key="5">
    <source>
        <dbReference type="ARBA" id="ARBA00022777"/>
    </source>
</evidence>
<dbReference type="GO" id="GO:0005524">
    <property type="term" value="F:ATP binding"/>
    <property type="evidence" value="ECO:0007669"/>
    <property type="project" value="UniProtKB-KW"/>
</dbReference>
<organism evidence="12 13">
    <name type="scientific">Aerophobetes bacterium</name>
    <dbReference type="NCBI Taxonomy" id="2030807"/>
    <lineage>
        <taxon>Bacteria</taxon>
        <taxon>Candidatus Aerophobota</taxon>
    </lineage>
</organism>
<dbReference type="SUPFAM" id="SSF53067">
    <property type="entry name" value="Actin-like ATPase domain"/>
    <property type="match status" value="2"/>
</dbReference>
<comment type="similarity">
    <text evidence="1 8">Belongs to the FGGY kinase family.</text>
</comment>
<keyword evidence="3 8" id="KW-0808">Transferase</keyword>
<keyword evidence="5 8" id="KW-0418">Kinase</keyword>
<evidence type="ECO:0000259" key="11">
    <source>
        <dbReference type="Pfam" id="PF02782"/>
    </source>
</evidence>
<evidence type="ECO:0000256" key="7">
    <source>
        <dbReference type="ARBA" id="ARBA00023277"/>
    </source>
</evidence>
<gene>
    <name evidence="9 12" type="primary">xylB</name>
    <name evidence="12" type="ORF">E3J59_01540</name>
</gene>
<dbReference type="Proteomes" id="UP000320679">
    <property type="component" value="Unassembled WGS sequence"/>
</dbReference>
<dbReference type="PROSITE" id="PS00933">
    <property type="entry name" value="FGGY_KINASES_1"/>
    <property type="match status" value="1"/>
</dbReference>
<evidence type="ECO:0000313" key="13">
    <source>
        <dbReference type="Proteomes" id="UP000320679"/>
    </source>
</evidence>
<evidence type="ECO:0000256" key="6">
    <source>
        <dbReference type="ARBA" id="ARBA00022840"/>
    </source>
</evidence>
<feature type="domain" description="Carbohydrate kinase FGGY C-terminal" evidence="11">
    <location>
        <begin position="256"/>
        <end position="451"/>
    </location>
</feature>
<dbReference type="InterPro" id="IPR018485">
    <property type="entry name" value="FGGY_C"/>
</dbReference>
<dbReference type="GO" id="GO:0004856">
    <property type="term" value="F:D-xylulokinase activity"/>
    <property type="evidence" value="ECO:0007669"/>
    <property type="project" value="UniProtKB-EC"/>
</dbReference>
<dbReference type="PANTHER" id="PTHR43095">
    <property type="entry name" value="SUGAR KINASE"/>
    <property type="match status" value="1"/>
</dbReference>
<proteinExistence type="inferred from homology"/>
<evidence type="ECO:0000256" key="3">
    <source>
        <dbReference type="ARBA" id="ARBA00022679"/>
    </source>
</evidence>
<dbReference type="HAMAP" id="MF_02220">
    <property type="entry name" value="XylB"/>
    <property type="match status" value="1"/>
</dbReference>
<evidence type="ECO:0000256" key="8">
    <source>
        <dbReference type="RuleBase" id="RU003733"/>
    </source>
</evidence>
<dbReference type="InterPro" id="IPR043129">
    <property type="entry name" value="ATPase_NBD"/>
</dbReference>